<reference evidence="2" key="1">
    <citation type="submission" date="2019-10" db="EMBL/GenBank/DDBJ databases">
        <authorList>
            <person name="Nor Muhammad N."/>
        </authorList>
    </citation>
    <scope>NUCLEOTIDE SEQUENCE</scope>
</reference>
<name>A0A5K1JW05_9APHY</name>
<keyword evidence="2" id="KW-0378">Hydrolase</keyword>
<protein>
    <submittedName>
        <fullName evidence="2">ATP-dependent RNA helicase mak5 (EC)</fullName>
        <ecNumber evidence="2">3.6.4.13</ecNumber>
    </submittedName>
</protein>
<organism evidence="2">
    <name type="scientific">Ganoderma boninense</name>
    <dbReference type="NCBI Taxonomy" id="34458"/>
    <lineage>
        <taxon>Eukaryota</taxon>
        <taxon>Fungi</taxon>
        <taxon>Dikarya</taxon>
        <taxon>Basidiomycota</taxon>
        <taxon>Agaricomycotina</taxon>
        <taxon>Agaricomycetes</taxon>
        <taxon>Polyporales</taxon>
        <taxon>Polyporaceae</taxon>
        <taxon>Ganoderma</taxon>
    </lineage>
</organism>
<dbReference type="AlphaFoldDB" id="A0A5K1JW05"/>
<keyword evidence="2" id="KW-0547">Nucleotide-binding</keyword>
<feature type="region of interest" description="Disordered" evidence="1">
    <location>
        <begin position="108"/>
        <end position="141"/>
    </location>
</feature>
<evidence type="ECO:0000313" key="2">
    <source>
        <dbReference type="EMBL" id="VWO95806.1"/>
    </source>
</evidence>
<dbReference type="EMBL" id="LR725121">
    <property type="protein sequence ID" value="VWO95806.1"/>
    <property type="molecule type" value="Genomic_DNA"/>
</dbReference>
<keyword evidence="2" id="KW-0347">Helicase</keyword>
<evidence type="ECO:0000256" key="1">
    <source>
        <dbReference type="SAM" id="MobiDB-lite"/>
    </source>
</evidence>
<accession>A0A5K1JW05</accession>
<gene>
    <name evidence="2" type="primary">Q4WMS3</name>
</gene>
<proteinExistence type="predicted"/>
<sequence length="141" mass="15169">MHASVAFPSHPSLVEDPPVAAACLSRRGSESEAQGHCVEDVQEWPGLARTFEGPSGGLKVELEFSRWFFGEGWQVSTETYALDIRVVDDLPTDQWTLPSSVRVLAKDPEISEVADSPQEDSEPSVEGAVEGAPIDDEAACA</sequence>
<dbReference type="EC" id="3.6.4.13" evidence="2"/>
<dbReference type="GO" id="GO:0016787">
    <property type="term" value="F:hydrolase activity"/>
    <property type="evidence" value="ECO:0007669"/>
    <property type="project" value="UniProtKB-KW"/>
</dbReference>
<dbReference type="GO" id="GO:0003724">
    <property type="term" value="F:RNA helicase activity"/>
    <property type="evidence" value="ECO:0007669"/>
    <property type="project" value="UniProtKB-EC"/>
</dbReference>
<keyword evidence="2" id="KW-0067">ATP-binding</keyword>